<evidence type="ECO:0008006" key="3">
    <source>
        <dbReference type="Google" id="ProtNLM"/>
    </source>
</evidence>
<reference evidence="2" key="1">
    <citation type="submission" date="2014-12" db="EMBL/GenBank/DDBJ databases">
        <title>Genome sequence of Clostridium beijerinckii strain 59B.</title>
        <authorList>
            <person name="Little G.T."/>
            <person name="Minton N.P."/>
        </authorList>
    </citation>
    <scope>NUCLEOTIDE SEQUENCE [LARGE SCALE GENOMIC DNA]</scope>
    <source>
        <strain evidence="2">59B</strain>
    </source>
</reference>
<protein>
    <recommendedName>
        <fullName evidence="3">DUF2634 domain-containing protein</fullName>
    </recommendedName>
</protein>
<dbReference type="KEGG" id="cbei:LF65_03877"/>
<organism evidence="1 2">
    <name type="scientific">Clostridium beijerinckii</name>
    <name type="common">Clostridium MP</name>
    <dbReference type="NCBI Taxonomy" id="1520"/>
    <lineage>
        <taxon>Bacteria</taxon>
        <taxon>Bacillati</taxon>
        <taxon>Bacillota</taxon>
        <taxon>Clostridia</taxon>
        <taxon>Eubacteriales</taxon>
        <taxon>Clostridiaceae</taxon>
        <taxon>Clostridium</taxon>
    </lineage>
</organism>
<gene>
    <name evidence="1" type="ORF">LF65_03877</name>
</gene>
<name>A0A0B5QU61_CLOBE</name>
<dbReference type="AlphaFoldDB" id="A0A0B5QU61"/>
<dbReference type="OrthoDB" id="89089at2"/>
<evidence type="ECO:0000313" key="1">
    <source>
        <dbReference type="EMBL" id="AJH00429.1"/>
    </source>
</evidence>
<dbReference type="Pfam" id="PF10934">
    <property type="entry name" value="Sheath_initiator"/>
    <property type="match status" value="1"/>
</dbReference>
<dbReference type="RefSeq" id="WP_041898189.1">
    <property type="nucleotide sequence ID" value="NZ_CP010086.2"/>
</dbReference>
<dbReference type="Proteomes" id="UP000031866">
    <property type="component" value="Chromosome"/>
</dbReference>
<dbReference type="STRING" id="1520.LF65_03877"/>
<accession>A0A0B5QU61</accession>
<dbReference type="EMBL" id="CP010086">
    <property type="protein sequence ID" value="AJH00429.1"/>
    <property type="molecule type" value="Genomic_DNA"/>
</dbReference>
<dbReference type="InterPro" id="IPR020288">
    <property type="entry name" value="Sheath_initiator"/>
</dbReference>
<sequence>MISILPEANLNMANKLAAFSQEEKTKDIPKEYAWDFEKNDFKLKDGKFQIVEGIEALKIWIWKALKTSKGKYPIYSDAYGNEFEKIIGKGFSKSLIESEAKRLTLECLKENQHILGVKNFEVDKNNDILTITFTAITDCGEVTIDV</sequence>
<proteinExistence type="predicted"/>
<evidence type="ECO:0000313" key="2">
    <source>
        <dbReference type="Proteomes" id="UP000031866"/>
    </source>
</evidence>